<organism evidence="1 2">
    <name type="scientific">Streptomyces changanensis</name>
    <dbReference type="NCBI Taxonomy" id="2964669"/>
    <lineage>
        <taxon>Bacteria</taxon>
        <taxon>Bacillati</taxon>
        <taxon>Actinomycetota</taxon>
        <taxon>Actinomycetes</taxon>
        <taxon>Kitasatosporales</taxon>
        <taxon>Streptomycetaceae</taxon>
        <taxon>Streptomyces</taxon>
    </lineage>
</organism>
<protein>
    <submittedName>
        <fullName evidence="1">Uncharacterized protein</fullName>
    </submittedName>
</protein>
<reference evidence="1" key="1">
    <citation type="submission" date="2022-08" db="EMBL/GenBank/DDBJ databases">
        <title>Streptomyces changanensis sp. nov., an actinomycete isolated from soil.</title>
        <authorList>
            <person name="Wu H."/>
            <person name="Han L."/>
        </authorList>
    </citation>
    <scope>NUCLEOTIDE SEQUENCE</scope>
    <source>
        <strain evidence="1">HL-66</strain>
    </source>
</reference>
<evidence type="ECO:0000313" key="2">
    <source>
        <dbReference type="Proteomes" id="UP001060150"/>
    </source>
</evidence>
<proteinExistence type="predicted"/>
<name>A0ABY5N1P6_9ACTN</name>
<sequence>MTMWRAPEGRPRWRKSGTWETVPDGDRRICATCGTAVRSYRHRFHPPASPAFERCVALAWCSRCRVYSGAMAHVPRDQVLVDVLAPLPAERRERLERSETRLIEYLDGQLGPESTRPRR</sequence>
<dbReference type="RefSeq" id="WP_157901766.1">
    <property type="nucleotide sequence ID" value="NZ_CP102332.1"/>
</dbReference>
<evidence type="ECO:0000313" key="1">
    <source>
        <dbReference type="EMBL" id="UUS29516.1"/>
    </source>
</evidence>
<dbReference type="EMBL" id="CP102332">
    <property type="protein sequence ID" value="UUS29516.1"/>
    <property type="molecule type" value="Genomic_DNA"/>
</dbReference>
<dbReference type="Proteomes" id="UP001060150">
    <property type="component" value="Chromosome"/>
</dbReference>
<gene>
    <name evidence="1" type="ORF">NRO40_00835</name>
</gene>
<accession>A0ABY5N1P6</accession>
<keyword evidence="2" id="KW-1185">Reference proteome</keyword>